<accession>A0ACC1MUM0</accession>
<comment type="caution">
    <text evidence="1">The sequence shown here is derived from an EMBL/GenBank/DDBJ whole genome shotgun (WGS) entry which is preliminary data.</text>
</comment>
<reference evidence="1" key="1">
    <citation type="submission" date="2022-08" db="EMBL/GenBank/DDBJ databases">
        <title>Genome Sequence of Lecanicillium fungicola.</title>
        <authorList>
            <person name="Buettner E."/>
        </authorList>
    </citation>
    <scope>NUCLEOTIDE SEQUENCE</scope>
    <source>
        <strain evidence="1">Babe33</strain>
    </source>
</reference>
<sequence>MLLRRPLWTIVAAICTVVFFLALTNKEPLANTAASHGLTRYGGYGSLENINNATLGFEKIFVVGLPERTDRRDGLTFQADLSNLQIEFIDGVKGDTVAEKAIPVAEGGLTIKPAEIGCWRGHMNAVAEVIRQNLSSVLILEDDADWDVRIRTQLRDFALSTRALTQPLAGSSPSSPTYADPSYLDPSQRESREISFDRLPNTIAPRHSPYGDDWDLLWVGNCGLHFPFPDSTKIPKARVIHHGDKTVAPQRNLWSINKPFTLKEDYPAHTRAVSHAQEGVCTLGYALSHRGARKLMQEVALKPVTDAYDILMRFFCEGIKGRNKGVCLAPQPPYFHHHRPAGPMSQMSDIGNHGTGGEYRKDPMSDMIRWSVRLNSHLILDGRTDYVDQYPDEEKA</sequence>
<gene>
    <name evidence="1" type="ORF">NQ176_g8300</name>
</gene>
<keyword evidence="2" id="KW-1185">Reference proteome</keyword>
<proteinExistence type="predicted"/>
<evidence type="ECO:0000313" key="1">
    <source>
        <dbReference type="EMBL" id="KAJ2970208.1"/>
    </source>
</evidence>
<organism evidence="1 2">
    <name type="scientific">Zarea fungicola</name>
    <dbReference type="NCBI Taxonomy" id="93591"/>
    <lineage>
        <taxon>Eukaryota</taxon>
        <taxon>Fungi</taxon>
        <taxon>Dikarya</taxon>
        <taxon>Ascomycota</taxon>
        <taxon>Pezizomycotina</taxon>
        <taxon>Sordariomycetes</taxon>
        <taxon>Hypocreomycetidae</taxon>
        <taxon>Hypocreales</taxon>
        <taxon>Cordycipitaceae</taxon>
        <taxon>Zarea</taxon>
    </lineage>
</organism>
<evidence type="ECO:0000313" key="2">
    <source>
        <dbReference type="Proteomes" id="UP001143910"/>
    </source>
</evidence>
<protein>
    <submittedName>
        <fullName evidence="1">Uncharacterized protein</fullName>
    </submittedName>
</protein>
<dbReference type="Proteomes" id="UP001143910">
    <property type="component" value="Unassembled WGS sequence"/>
</dbReference>
<dbReference type="EMBL" id="JANJQO010001581">
    <property type="protein sequence ID" value="KAJ2970208.1"/>
    <property type="molecule type" value="Genomic_DNA"/>
</dbReference>
<name>A0ACC1MUM0_9HYPO</name>